<evidence type="ECO:0000313" key="3">
    <source>
        <dbReference type="Proteomes" id="UP001158598"/>
    </source>
</evidence>
<keyword evidence="1" id="KW-1133">Transmembrane helix</keyword>
<reference evidence="2" key="1">
    <citation type="submission" date="2023-03" db="EMBL/GenBank/DDBJ databases">
        <authorList>
            <person name="Pearce D."/>
        </authorList>
    </citation>
    <scope>NUCLEOTIDE SEQUENCE</scope>
    <source>
        <strain evidence="2">Mc</strain>
    </source>
</reference>
<accession>A0AA35Y1R0</accession>
<evidence type="ECO:0000313" key="2">
    <source>
        <dbReference type="EMBL" id="CAI8890894.1"/>
    </source>
</evidence>
<protein>
    <submittedName>
        <fullName evidence="2">Zinc ribbon domain-containing protein</fullName>
    </submittedName>
</protein>
<dbReference type="AlphaFoldDB" id="A0AA35Y1R0"/>
<keyword evidence="1" id="KW-0472">Membrane</keyword>
<proteinExistence type="predicted"/>
<dbReference type="RefSeq" id="WP_017365922.1">
    <property type="nucleotide sequence ID" value="NZ_CP079096.1"/>
</dbReference>
<organism evidence="2 3">
    <name type="scientific">Methylococcus capsulatus</name>
    <dbReference type="NCBI Taxonomy" id="414"/>
    <lineage>
        <taxon>Bacteria</taxon>
        <taxon>Pseudomonadati</taxon>
        <taxon>Pseudomonadota</taxon>
        <taxon>Gammaproteobacteria</taxon>
        <taxon>Methylococcales</taxon>
        <taxon>Methylococcaceae</taxon>
        <taxon>Methylococcus</taxon>
    </lineage>
</organism>
<feature type="transmembrane region" description="Helical" evidence="1">
    <location>
        <begin position="47"/>
        <end position="80"/>
    </location>
</feature>
<sequence>MELGNCVHCGTKISAPASICPGCGKSAESSAGENEPPIRKLGGKFQAIGILALAAGIVATLGGAWWGPALAMPGVVLFMLGKM</sequence>
<evidence type="ECO:0000256" key="1">
    <source>
        <dbReference type="SAM" id="Phobius"/>
    </source>
</evidence>
<name>A0AA35Y1R0_METCP</name>
<dbReference type="Proteomes" id="UP001158598">
    <property type="component" value="Chromosome"/>
</dbReference>
<keyword evidence="1" id="KW-0812">Transmembrane</keyword>
<dbReference type="EMBL" id="OX458332">
    <property type="protein sequence ID" value="CAI8890894.1"/>
    <property type="molecule type" value="Genomic_DNA"/>
</dbReference>
<gene>
    <name evidence="2" type="ORF">MCNOR_3253</name>
</gene>